<evidence type="ECO:0000313" key="1">
    <source>
        <dbReference type="EMBL" id="MBZ0158585.1"/>
    </source>
</evidence>
<dbReference type="Proteomes" id="UP001197609">
    <property type="component" value="Unassembled WGS sequence"/>
</dbReference>
<comment type="caution">
    <text evidence="1">The sequence shown here is derived from an EMBL/GenBank/DDBJ whole genome shotgun (WGS) entry which is preliminary data.</text>
</comment>
<protein>
    <submittedName>
        <fullName evidence="1">Uncharacterized protein</fullName>
    </submittedName>
</protein>
<proteinExistence type="predicted"/>
<gene>
    <name evidence="1" type="ORF">K8G79_00290</name>
</gene>
<sequence>MARLVAAQDIRTPLNFIKSMHRWDQQIPEMINRTLRESIKLLGEATDPLRLCRR</sequence>
<dbReference type="AlphaFoldDB" id="A0AAJ1AFK5"/>
<organism evidence="1 2">
    <name type="scientific">Candidatus Methylomirabilis tolerans</name>
    <dbReference type="NCBI Taxonomy" id="3123416"/>
    <lineage>
        <taxon>Bacteria</taxon>
        <taxon>Candidatus Methylomirabilota</taxon>
        <taxon>Candidatus Methylomirabilia</taxon>
        <taxon>Candidatus Methylomirabilales</taxon>
        <taxon>Candidatus Methylomirabilaceae</taxon>
        <taxon>Candidatus Methylomirabilis</taxon>
    </lineage>
</organism>
<dbReference type="EMBL" id="JAIOIU010000007">
    <property type="protein sequence ID" value="MBZ0158585.1"/>
    <property type="molecule type" value="Genomic_DNA"/>
</dbReference>
<name>A0AAJ1AFK5_9BACT</name>
<evidence type="ECO:0000313" key="2">
    <source>
        <dbReference type="Proteomes" id="UP001197609"/>
    </source>
</evidence>
<reference evidence="1 2" key="1">
    <citation type="journal article" date="2021" name="bioRxiv">
        <title>Unraveling nitrogen, sulfur and carbon metabolic pathways and microbial community transcriptional responses to substrate deprivation and toxicity stresses in a bioreactor mimicking anoxic brackish coastal sediment conditions.</title>
        <authorList>
            <person name="Martins P.D."/>
            <person name="Echeveste M.J."/>
            <person name="Arshad A."/>
            <person name="Kurth J."/>
            <person name="Ouboter H."/>
            <person name="Jetten M.S.M."/>
            <person name="Welte C.U."/>
        </authorList>
    </citation>
    <scope>NUCLEOTIDE SEQUENCE [LARGE SCALE GENOMIC DNA]</scope>
    <source>
        <strain evidence="1">MAG_38</strain>
    </source>
</reference>
<accession>A0AAJ1AFK5</accession>